<dbReference type="Proteomes" id="UP001372526">
    <property type="component" value="Unassembled WGS sequence"/>
</dbReference>
<sequence>MKVLHMNAGAETGGGKTHIISLLSQFPKDVVELAVFEEGAIASEARALGIKVHVFSQSSRYDISILSKIRSFINKEDFDIVHTHGARANFYLSLLRRKINAKWVTTIHSDPTLDFMKRGLKGWVFTKLNLRSFKKVDLFFAITERFKMNTVTLGVPEEKICTIYNGIEYDHIPAEPYDVKENFGIQEDVFTAIQVARLHPVKGHEILFEALQNTKIPKIKVLLLGDGPIENELKATVKQKGLEDKVLFLGHREDAKNLYAAAHINVLTSYSESFPLVLLEGANQHLTSIATDVGDMSQLIVDDTYGWIIPIGDATALTRALEEAYEKWKNGELVEMGERLYTHASSHFSLRNLYENTYEAYKKVLPGGNEYAKVRG</sequence>
<comment type="caution">
    <text evidence="4">The sequence shown here is derived from an EMBL/GenBank/DDBJ whole genome shotgun (WGS) entry which is preliminary data.</text>
</comment>
<dbReference type="GO" id="GO:0016757">
    <property type="term" value="F:glycosyltransferase activity"/>
    <property type="evidence" value="ECO:0007669"/>
    <property type="project" value="UniProtKB-KW"/>
</dbReference>
<feature type="domain" description="Glycosyltransferase subfamily 4-like N-terminal" evidence="3">
    <location>
        <begin position="13"/>
        <end position="169"/>
    </location>
</feature>
<dbReference type="PANTHER" id="PTHR12526:SF638">
    <property type="entry name" value="SPORE COAT PROTEIN SA"/>
    <property type="match status" value="1"/>
</dbReference>
<dbReference type="PANTHER" id="PTHR12526">
    <property type="entry name" value="GLYCOSYLTRANSFERASE"/>
    <property type="match status" value="1"/>
</dbReference>
<evidence type="ECO:0000313" key="5">
    <source>
        <dbReference type="Proteomes" id="UP001372526"/>
    </source>
</evidence>
<keyword evidence="4" id="KW-0808">Transferase</keyword>
<organism evidence="4 5">
    <name type="scientific">Bacillus bruguierae</name>
    <dbReference type="NCBI Taxonomy" id="3127667"/>
    <lineage>
        <taxon>Bacteria</taxon>
        <taxon>Bacillati</taxon>
        <taxon>Bacillota</taxon>
        <taxon>Bacilli</taxon>
        <taxon>Bacillales</taxon>
        <taxon>Bacillaceae</taxon>
        <taxon>Bacillus</taxon>
    </lineage>
</organism>
<feature type="domain" description="Glycosyl transferase family 1" evidence="2">
    <location>
        <begin position="181"/>
        <end position="329"/>
    </location>
</feature>
<reference evidence="4 5" key="1">
    <citation type="submission" date="2024-01" db="EMBL/GenBank/DDBJ databases">
        <title>Seven novel Bacillus-like species.</title>
        <authorList>
            <person name="Liu G."/>
        </authorList>
    </citation>
    <scope>NUCLEOTIDE SEQUENCE [LARGE SCALE GENOMIC DNA]</scope>
    <source>
        <strain evidence="4 5">FJAT-51639</strain>
    </source>
</reference>
<dbReference type="Gene3D" id="3.40.50.2000">
    <property type="entry name" value="Glycogen Phosphorylase B"/>
    <property type="match status" value="2"/>
</dbReference>
<accession>A0ABU8FN90</accession>
<dbReference type="EMBL" id="JBAWSX010000022">
    <property type="protein sequence ID" value="MEI4804152.1"/>
    <property type="molecule type" value="Genomic_DNA"/>
</dbReference>
<proteinExistence type="inferred from homology"/>
<gene>
    <name evidence="4" type="ORF">WAZ07_23695</name>
</gene>
<dbReference type="SUPFAM" id="SSF53756">
    <property type="entry name" value="UDP-Glycosyltransferase/glycogen phosphorylase"/>
    <property type="match status" value="1"/>
</dbReference>
<keyword evidence="4" id="KW-0328">Glycosyltransferase</keyword>
<keyword evidence="5" id="KW-1185">Reference proteome</keyword>
<comment type="similarity">
    <text evidence="1">Belongs to the glycosyltransferase group 1 family. Glycosyltransferase 4 subfamily.</text>
</comment>
<dbReference type="CDD" id="cd03801">
    <property type="entry name" value="GT4_PimA-like"/>
    <property type="match status" value="1"/>
</dbReference>
<evidence type="ECO:0000259" key="2">
    <source>
        <dbReference type="Pfam" id="PF00534"/>
    </source>
</evidence>
<dbReference type="Pfam" id="PF00534">
    <property type="entry name" value="Glycos_transf_1"/>
    <property type="match status" value="1"/>
</dbReference>
<dbReference type="RefSeq" id="WP_336474412.1">
    <property type="nucleotide sequence ID" value="NZ_JBAWSX010000022.1"/>
</dbReference>
<dbReference type="EC" id="2.4.-.-" evidence="4"/>
<name>A0ABU8FN90_9BACI</name>
<dbReference type="InterPro" id="IPR001296">
    <property type="entry name" value="Glyco_trans_1"/>
</dbReference>
<dbReference type="Pfam" id="PF13439">
    <property type="entry name" value="Glyco_transf_4"/>
    <property type="match status" value="1"/>
</dbReference>
<evidence type="ECO:0000313" key="4">
    <source>
        <dbReference type="EMBL" id="MEI4804152.1"/>
    </source>
</evidence>
<evidence type="ECO:0000259" key="3">
    <source>
        <dbReference type="Pfam" id="PF13439"/>
    </source>
</evidence>
<dbReference type="InterPro" id="IPR028098">
    <property type="entry name" value="Glyco_trans_4-like_N"/>
</dbReference>
<evidence type="ECO:0000256" key="1">
    <source>
        <dbReference type="ARBA" id="ARBA00009481"/>
    </source>
</evidence>
<protein>
    <submittedName>
        <fullName evidence="4">Glycosyltransferase family 4 protein</fullName>
        <ecNumber evidence="4">2.4.-.-</ecNumber>
    </submittedName>
</protein>